<sequence>MQSWTPIQRARYWIVTEPGNSKAAPPPSSRPAESAMDKIISESQIELQEEDMKRREHGNWQEGIDFDSTWVKHMKWVSHFEDRSLLEIHDTAQGIGARYSKGKATTPEDESAVRERQLLARLNESFDREVDRCTWRFSSTPDETLQCLHGIEAGKPHQRPFGHTTKEKSQARYQATGHRYMEFCWRAYQLGREEAASRLAMRFTDEQWSLMGDVVHELEDEDIVPAGNSTTQTDPQDDSGFFSGNDDDGSERWGDEEWEEVFGRRETAVMATRSLDQAVFRFMMASIKVRVGGDMYSNAMLCFCAAAGIRRHPLGFTEAFLYTGVLAALAWLARLFFLEAEFEDVSPEEHRIDVEALDRFKQDHATWMCVGTHTVMSKIINWLAYGKGHRNKTAGPPTVRWADEHEALVHNGERLVVRDFQRAACKVVVQADKLLNQLFGGTWDCIGPGIDMKRIADSTSRLGAGESFATNEKNAWLDVGPGKVLRSMEASVFDKKTNQWKQAGVKRWTQRLRVFREALMLLSHIWEGQPGRGPETATLRHCDTWQLVRNVFLHDGQVMLVTDRDKMKAIRGTGRVVARFLPDRIGRMMVAYIAWLLPAERTLRRRCKLAEPREDCLEFLWRNGNSKCWGTERLSSIMTRMLQAEIKMRLGVSRYRVMAIEFGRRIRGLVIRQIDGMAGDDEDEEGIEMDQMTGEALDVRGSWNIVWDLQSTHSTKMARLHYAVHVGMPNGLTPEMMENYRGISRLWHQFLMEGDEFRAGWKRKAPGDESISMAARKKKKSTKEDAPSKEENERHMVDGLRMLMGPASTWRPGKQRECMEKIMALQGEESAICVLPTGAGKSLLFMVPAIMRGGGTNVVVVPFAALMTEMVDKARRMGVDVVEFRPSVNSEREVLPRAARMVVVSADTVSVPSLLGYVDGLDEAGLLRRIFIDEAHTAITDASYRVKLTQLKGLTRYQKPMVLLTATLPVTFERWFREELLAASAETIRERTTKANCRYEVEQVKPGPGAVDGRVVELVRQLDSTMVSGQKGVVYCRTKTQCEALAEEIGCSAHHGGMEKAAQDEARESWASGGRHRWIVATTGLGTGIDIGGIVAVLHAGFPYGLVDFVQQTGRGARRDGEEVRSVIVHDGSTPYERVGTDKIERINRHQMEMFIKSPGCHREVLSSFMDGVVGETCADIAGAIPCGRCLPTIEEESDGDEASSGDGNGEEEGPAETRQEAREGVWRMFNQVEGEKINTLVRWLDEVQDIAGEGADCMYTDKVLPVALMAMGQESMKRWVVDKFEIDPDDTKEWFKWLAGRVQFHGTKGTNMHVLWEAIVHKTYGKHKPR</sequence>
<dbReference type="HOGENOM" id="CLU_001104_5_0_1"/>
<dbReference type="OrthoDB" id="3522001at2759"/>
<dbReference type="SUPFAM" id="SSF52540">
    <property type="entry name" value="P-loop containing nucleoside triphosphate hydrolases"/>
    <property type="match status" value="1"/>
</dbReference>
<dbReference type="InterPro" id="IPR014001">
    <property type="entry name" value="Helicase_ATP-bd"/>
</dbReference>
<dbReference type="GO" id="GO:0005524">
    <property type="term" value="F:ATP binding"/>
    <property type="evidence" value="ECO:0007669"/>
    <property type="project" value="UniProtKB-KW"/>
</dbReference>
<feature type="compositionally biased region" description="Basic and acidic residues" evidence="6">
    <location>
        <begin position="782"/>
        <end position="793"/>
    </location>
</feature>
<evidence type="ECO:0000256" key="1">
    <source>
        <dbReference type="ARBA" id="ARBA00005446"/>
    </source>
</evidence>
<dbReference type="GO" id="GO:0003676">
    <property type="term" value="F:nucleic acid binding"/>
    <property type="evidence" value="ECO:0007669"/>
    <property type="project" value="InterPro"/>
</dbReference>
<evidence type="ECO:0000256" key="3">
    <source>
        <dbReference type="ARBA" id="ARBA00022840"/>
    </source>
</evidence>
<dbReference type="EMBL" id="AZNH01000102">
    <property type="protein sequence ID" value="KID82129.1"/>
    <property type="molecule type" value="Genomic_DNA"/>
</dbReference>
<organism evidence="9 10">
    <name type="scientific">Metarhizium guizhouense (strain ARSEF 977)</name>
    <dbReference type="NCBI Taxonomy" id="1276136"/>
    <lineage>
        <taxon>Eukaryota</taxon>
        <taxon>Fungi</taxon>
        <taxon>Dikarya</taxon>
        <taxon>Ascomycota</taxon>
        <taxon>Pezizomycotina</taxon>
        <taxon>Sordariomycetes</taxon>
        <taxon>Hypocreomycetidae</taxon>
        <taxon>Hypocreales</taxon>
        <taxon>Clavicipitaceae</taxon>
        <taxon>Metarhizium</taxon>
    </lineage>
</organism>
<feature type="region of interest" description="Disordered" evidence="6">
    <location>
        <begin position="768"/>
        <end position="793"/>
    </location>
</feature>
<evidence type="ECO:0000256" key="5">
    <source>
        <dbReference type="ARBA" id="ARBA00034808"/>
    </source>
</evidence>
<keyword evidence="10" id="KW-1185">Reference proteome</keyword>
<dbReference type="PROSITE" id="PS51194">
    <property type="entry name" value="HELICASE_CTER"/>
    <property type="match status" value="1"/>
</dbReference>
<evidence type="ECO:0000256" key="6">
    <source>
        <dbReference type="SAM" id="MobiDB-lite"/>
    </source>
</evidence>
<comment type="catalytic activity">
    <reaction evidence="4">
        <text>Couples ATP hydrolysis with the unwinding of duplex DNA by translocating in the 3'-5' direction.</text>
        <dbReference type="EC" id="5.6.2.4"/>
    </reaction>
</comment>
<keyword evidence="9" id="KW-0347">Helicase</keyword>
<dbReference type="SMART" id="SM00490">
    <property type="entry name" value="HELICc"/>
    <property type="match status" value="1"/>
</dbReference>
<gene>
    <name evidence="9" type="ORF">MGU_10565</name>
</gene>
<keyword evidence="2" id="KW-0547">Nucleotide-binding</keyword>
<feature type="domain" description="Helicase ATP-binding" evidence="7">
    <location>
        <begin position="822"/>
        <end position="986"/>
    </location>
</feature>
<evidence type="ECO:0000256" key="4">
    <source>
        <dbReference type="ARBA" id="ARBA00034617"/>
    </source>
</evidence>
<dbReference type="SMART" id="SM00487">
    <property type="entry name" value="DEXDc"/>
    <property type="match status" value="1"/>
</dbReference>
<evidence type="ECO:0000313" key="10">
    <source>
        <dbReference type="Proteomes" id="UP000031192"/>
    </source>
</evidence>
<dbReference type="EC" id="5.6.2.4" evidence="5"/>
<dbReference type="PANTHER" id="PTHR13710:SF154">
    <property type="entry name" value="RECQ HELICASE, PUTATIVE (AFU_ORTHOLOGUE AFUA_6G14720)-RELATED"/>
    <property type="match status" value="1"/>
</dbReference>
<dbReference type="GO" id="GO:0009378">
    <property type="term" value="F:four-way junction helicase activity"/>
    <property type="evidence" value="ECO:0007669"/>
    <property type="project" value="TreeGrafter"/>
</dbReference>
<evidence type="ECO:0000259" key="8">
    <source>
        <dbReference type="PROSITE" id="PS51194"/>
    </source>
</evidence>
<evidence type="ECO:0000256" key="2">
    <source>
        <dbReference type="ARBA" id="ARBA00022741"/>
    </source>
</evidence>
<dbReference type="Pfam" id="PF00270">
    <property type="entry name" value="DEAD"/>
    <property type="match status" value="1"/>
</dbReference>
<dbReference type="Gene3D" id="3.40.50.300">
    <property type="entry name" value="P-loop containing nucleotide triphosphate hydrolases"/>
    <property type="match status" value="2"/>
</dbReference>
<dbReference type="PROSITE" id="PS51192">
    <property type="entry name" value="HELICASE_ATP_BIND_1"/>
    <property type="match status" value="1"/>
</dbReference>
<evidence type="ECO:0000313" key="9">
    <source>
        <dbReference type="EMBL" id="KID82129.1"/>
    </source>
</evidence>
<feature type="region of interest" description="Disordered" evidence="6">
    <location>
        <begin position="225"/>
        <end position="253"/>
    </location>
</feature>
<name>A0A0B4HRN7_METGA</name>
<dbReference type="GO" id="GO:0005737">
    <property type="term" value="C:cytoplasm"/>
    <property type="evidence" value="ECO:0007669"/>
    <property type="project" value="TreeGrafter"/>
</dbReference>
<dbReference type="InterPro" id="IPR011545">
    <property type="entry name" value="DEAD/DEAH_box_helicase_dom"/>
</dbReference>
<feature type="region of interest" description="Disordered" evidence="6">
    <location>
        <begin position="1193"/>
        <end position="1221"/>
    </location>
</feature>
<reference evidence="9 10" key="1">
    <citation type="journal article" date="2014" name="Proc. Natl. Acad. Sci. U.S.A.">
        <title>Trajectory and genomic determinants of fungal-pathogen speciation and host adaptation.</title>
        <authorList>
            <person name="Hu X."/>
            <person name="Xiao G."/>
            <person name="Zheng P."/>
            <person name="Shang Y."/>
            <person name="Su Y."/>
            <person name="Zhang X."/>
            <person name="Liu X."/>
            <person name="Zhan S."/>
            <person name="St Leger R.J."/>
            <person name="Wang C."/>
        </authorList>
    </citation>
    <scope>NUCLEOTIDE SEQUENCE [LARGE SCALE GENOMIC DNA]</scope>
    <source>
        <strain evidence="9 10">ARSEF 977</strain>
    </source>
</reference>
<keyword evidence="3" id="KW-0067">ATP-binding</keyword>
<comment type="caution">
    <text evidence="9">The sequence shown here is derived from an EMBL/GenBank/DDBJ whole genome shotgun (WGS) entry which is preliminary data.</text>
</comment>
<protein>
    <recommendedName>
        <fullName evidence="5">DNA 3'-5' helicase</fullName>
        <ecNumber evidence="5">5.6.2.4</ecNumber>
    </recommendedName>
</protein>
<dbReference type="InterPro" id="IPR027417">
    <property type="entry name" value="P-loop_NTPase"/>
</dbReference>
<feature type="region of interest" description="Disordered" evidence="6">
    <location>
        <begin position="16"/>
        <end position="35"/>
    </location>
</feature>
<dbReference type="GO" id="GO:0005694">
    <property type="term" value="C:chromosome"/>
    <property type="evidence" value="ECO:0007669"/>
    <property type="project" value="TreeGrafter"/>
</dbReference>
<dbReference type="PANTHER" id="PTHR13710">
    <property type="entry name" value="DNA HELICASE RECQ FAMILY MEMBER"/>
    <property type="match status" value="1"/>
</dbReference>
<dbReference type="Proteomes" id="UP000031192">
    <property type="component" value="Unassembled WGS sequence"/>
</dbReference>
<evidence type="ECO:0000259" key="7">
    <source>
        <dbReference type="PROSITE" id="PS51192"/>
    </source>
</evidence>
<keyword evidence="9" id="KW-0378">Hydrolase</keyword>
<dbReference type="GO" id="GO:0000724">
    <property type="term" value="P:double-strand break repair via homologous recombination"/>
    <property type="evidence" value="ECO:0007669"/>
    <property type="project" value="TreeGrafter"/>
</dbReference>
<proteinExistence type="inferred from homology"/>
<feature type="compositionally biased region" description="Acidic residues" evidence="6">
    <location>
        <begin position="1194"/>
        <end position="1215"/>
    </location>
</feature>
<comment type="similarity">
    <text evidence="1">Belongs to the helicase family. RecQ subfamily.</text>
</comment>
<feature type="domain" description="Helicase C-terminal" evidence="8">
    <location>
        <begin position="1018"/>
        <end position="1160"/>
    </location>
</feature>
<dbReference type="Pfam" id="PF00271">
    <property type="entry name" value="Helicase_C"/>
    <property type="match status" value="1"/>
</dbReference>
<dbReference type="InterPro" id="IPR001650">
    <property type="entry name" value="Helicase_C-like"/>
</dbReference>
<dbReference type="GO" id="GO:0043138">
    <property type="term" value="F:3'-5' DNA helicase activity"/>
    <property type="evidence" value="ECO:0007669"/>
    <property type="project" value="UniProtKB-EC"/>
</dbReference>
<accession>A0A0B4HRN7</accession>